<comment type="caution">
    <text evidence="2">The sequence shown here is derived from an EMBL/GenBank/DDBJ whole genome shotgun (WGS) entry which is preliminary data.</text>
</comment>
<dbReference type="PROSITE" id="PS51257">
    <property type="entry name" value="PROKAR_LIPOPROTEIN"/>
    <property type="match status" value="1"/>
</dbReference>
<evidence type="ECO:0000313" key="3">
    <source>
        <dbReference type="Proteomes" id="UP000646365"/>
    </source>
</evidence>
<reference evidence="2" key="1">
    <citation type="journal article" date="2014" name="Int. J. Syst. Evol. Microbiol.">
        <title>Complete genome sequence of Corynebacterium casei LMG S-19264T (=DSM 44701T), isolated from a smear-ripened cheese.</title>
        <authorList>
            <consortium name="US DOE Joint Genome Institute (JGI-PGF)"/>
            <person name="Walter F."/>
            <person name="Albersmeier A."/>
            <person name="Kalinowski J."/>
            <person name="Ruckert C."/>
        </authorList>
    </citation>
    <scope>NUCLEOTIDE SEQUENCE</scope>
    <source>
        <strain evidence="2">CGMCC 1.15725</strain>
    </source>
</reference>
<organism evidence="2 3">
    <name type="scientific">Aliidongia dinghuensis</name>
    <dbReference type="NCBI Taxonomy" id="1867774"/>
    <lineage>
        <taxon>Bacteria</taxon>
        <taxon>Pseudomonadati</taxon>
        <taxon>Pseudomonadota</taxon>
        <taxon>Alphaproteobacteria</taxon>
        <taxon>Rhodospirillales</taxon>
        <taxon>Dongiaceae</taxon>
        <taxon>Aliidongia</taxon>
    </lineage>
</organism>
<sequence>MPIRLRQLLAVALVATAASCSSDAPPPPRFADIHFLALPPFKLNVSQIQVDSRFQPTFKEPNVEHEFPVPPQRALENWAHDRLLAVGGPTTGYVARFTIVDASVRESELPKKEGLTAVFTTQQAERYDGHVSVLLQIINPQGVAERTASAEAAVSRSVPEGITLNERDKVWYDMTRDLMADLDRQLQKQVDSAFPPFRL</sequence>
<name>A0A8J3E614_9PROT</name>
<evidence type="ECO:0008006" key="4">
    <source>
        <dbReference type="Google" id="ProtNLM"/>
    </source>
</evidence>
<dbReference type="EMBL" id="BMJQ01000016">
    <property type="protein sequence ID" value="GGF39856.1"/>
    <property type="molecule type" value="Genomic_DNA"/>
</dbReference>
<evidence type="ECO:0000313" key="2">
    <source>
        <dbReference type="EMBL" id="GGF39856.1"/>
    </source>
</evidence>
<dbReference type="Proteomes" id="UP000646365">
    <property type="component" value="Unassembled WGS sequence"/>
</dbReference>
<dbReference type="AlphaFoldDB" id="A0A8J3E614"/>
<gene>
    <name evidence="2" type="ORF">GCM10011611_52820</name>
</gene>
<keyword evidence="1" id="KW-0732">Signal</keyword>
<proteinExistence type="predicted"/>
<protein>
    <recommendedName>
        <fullName evidence="4">ABC-type transport auxiliary lipoprotein component domain-containing protein</fullName>
    </recommendedName>
</protein>
<feature type="signal peptide" evidence="1">
    <location>
        <begin position="1"/>
        <end position="24"/>
    </location>
</feature>
<reference evidence="2" key="2">
    <citation type="submission" date="2020-09" db="EMBL/GenBank/DDBJ databases">
        <authorList>
            <person name="Sun Q."/>
            <person name="Zhou Y."/>
        </authorList>
    </citation>
    <scope>NUCLEOTIDE SEQUENCE</scope>
    <source>
        <strain evidence="2">CGMCC 1.15725</strain>
    </source>
</reference>
<dbReference type="RefSeq" id="WP_189051166.1">
    <property type="nucleotide sequence ID" value="NZ_BMJQ01000016.1"/>
</dbReference>
<accession>A0A8J3E614</accession>
<keyword evidence="3" id="KW-1185">Reference proteome</keyword>
<evidence type="ECO:0000256" key="1">
    <source>
        <dbReference type="SAM" id="SignalP"/>
    </source>
</evidence>
<feature type="chain" id="PRO_5035216042" description="ABC-type transport auxiliary lipoprotein component domain-containing protein" evidence="1">
    <location>
        <begin position="25"/>
        <end position="199"/>
    </location>
</feature>